<organism evidence="2 3">
    <name type="scientific">Patagioenas fasciata monilis</name>
    <dbReference type="NCBI Taxonomy" id="372326"/>
    <lineage>
        <taxon>Eukaryota</taxon>
        <taxon>Metazoa</taxon>
        <taxon>Chordata</taxon>
        <taxon>Craniata</taxon>
        <taxon>Vertebrata</taxon>
        <taxon>Euteleostomi</taxon>
        <taxon>Archelosauria</taxon>
        <taxon>Archosauria</taxon>
        <taxon>Dinosauria</taxon>
        <taxon>Saurischia</taxon>
        <taxon>Theropoda</taxon>
        <taxon>Coelurosauria</taxon>
        <taxon>Aves</taxon>
        <taxon>Neognathae</taxon>
        <taxon>Neoaves</taxon>
        <taxon>Columbimorphae</taxon>
        <taxon>Columbiformes</taxon>
        <taxon>Columbidae</taxon>
        <taxon>Patagioenas</taxon>
    </lineage>
</organism>
<protein>
    <submittedName>
        <fullName evidence="2">Uncharacterized protein</fullName>
    </submittedName>
</protein>
<evidence type="ECO:0000313" key="3">
    <source>
        <dbReference type="Proteomes" id="UP000190648"/>
    </source>
</evidence>
<feature type="region of interest" description="Disordered" evidence="1">
    <location>
        <begin position="34"/>
        <end position="68"/>
    </location>
</feature>
<evidence type="ECO:0000313" key="2">
    <source>
        <dbReference type="EMBL" id="OPJ81808.1"/>
    </source>
</evidence>
<gene>
    <name evidence="2" type="ORF">AV530_014354</name>
</gene>
<sequence length="109" mass="11715">MARSIALVQFTSAKVAMDVAGEYQTLHTLGATWPHPGSMATGQPQTQEAGWPSYDSTSPTSPPPCAESLSKWGTERLCKENTEGGTCLCGHPMLHIILDGSPEMVVKKW</sequence>
<dbReference type="Proteomes" id="UP000190648">
    <property type="component" value="Unassembled WGS sequence"/>
</dbReference>
<name>A0A1V4KBM3_PATFA</name>
<dbReference type="EMBL" id="LSYS01003958">
    <property type="protein sequence ID" value="OPJ81808.1"/>
    <property type="molecule type" value="Genomic_DNA"/>
</dbReference>
<comment type="caution">
    <text evidence="2">The sequence shown here is derived from an EMBL/GenBank/DDBJ whole genome shotgun (WGS) entry which is preliminary data.</text>
</comment>
<keyword evidence="3" id="KW-1185">Reference proteome</keyword>
<proteinExistence type="predicted"/>
<accession>A0A1V4KBM3</accession>
<dbReference type="AlphaFoldDB" id="A0A1V4KBM3"/>
<evidence type="ECO:0000256" key="1">
    <source>
        <dbReference type="SAM" id="MobiDB-lite"/>
    </source>
</evidence>
<reference evidence="2 3" key="1">
    <citation type="submission" date="2016-02" db="EMBL/GenBank/DDBJ databases">
        <title>Band-tailed pigeon sequencing and assembly.</title>
        <authorList>
            <person name="Soares A.E."/>
            <person name="Novak B.J."/>
            <person name="Rice E.S."/>
            <person name="O'Connell B."/>
            <person name="Chang D."/>
            <person name="Weber S."/>
            <person name="Shapiro B."/>
        </authorList>
    </citation>
    <scope>NUCLEOTIDE SEQUENCE [LARGE SCALE GENOMIC DNA]</scope>
    <source>
        <strain evidence="2">BTP2013</strain>
        <tissue evidence="2">Blood</tissue>
    </source>
</reference>